<keyword evidence="2" id="KW-1185">Reference proteome</keyword>
<name>A0AAV7Q3Q0_PLEWA</name>
<evidence type="ECO:0000313" key="2">
    <source>
        <dbReference type="Proteomes" id="UP001066276"/>
    </source>
</evidence>
<evidence type="ECO:0000313" key="1">
    <source>
        <dbReference type="EMBL" id="KAJ1132650.1"/>
    </source>
</evidence>
<proteinExistence type="predicted"/>
<protein>
    <submittedName>
        <fullName evidence="1">Uncharacterized protein</fullName>
    </submittedName>
</protein>
<gene>
    <name evidence="1" type="ORF">NDU88_010957</name>
</gene>
<accession>A0AAV7Q3Q0</accession>
<sequence length="77" mass="8708">MLLPPHHAWFYEVVNLQSHLAQCSTSSNTNVMAHSTALGAAANRSQKKSNRRLTEVVSEQQLVVRRQNVEKSRRVPL</sequence>
<comment type="caution">
    <text evidence="1">The sequence shown here is derived from an EMBL/GenBank/DDBJ whole genome shotgun (WGS) entry which is preliminary data.</text>
</comment>
<dbReference type="AlphaFoldDB" id="A0AAV7Q3Q0"/>
<organism evidence="1 2">
    <name type="scientific">Pleurodeles waltl</name>
    <name type="common">Iberian ribbed newt</name>
    <dbReference type="NCBI Taxonomy" id="8319"/>
    <lineage>
        <taxon>Eukaryota</taxon>
        <taxon>Metazoa</taxon>
        <taxon>Chordata</taxon>
        <taxon>Craniata</taxon>
        <taxon>Vertebrata</taxon>
        <taxon>Euteleostomi</taxon>
        <taxon>Amphibia</taxon>
        <taxon>Batrachia</taxon>
        <taxon>Caudata</taxon>
        <taxon>Salamandroidea</taxon>
        <taxon>Salamandridae</taxon>
        <taxon>Pleurodelinae</taxon>
        <taxon>Pleurodeles</taxon>
    </lineage>
</organism>
<dbReference type="Proteomes" id="UP001066276">
    <property type="component" value="Chromosome 7"/>
</dbReference>
<reference evidence="1" key="1">
    <citation type="journal article" date="2022" name="bioRxiv">
        <title>Sequencing and chromosome-scale assembly of the giantPleurodeles waltlgenome.</title>
        <authorList>
            <person name="Brown T."/>
            <person name="Elewa A."/>
            <person name="Iarovenko S."/>
            <person name="Subramanian E."/>
            <person name="Araus A.J."/>
            <person name="Petzold A."/>
            <person name="Susuki M."/>
            <person name="Suzuki K.-i.T."/>
            <person name="Hayashi T."/>
            <person name="Toyoda A."/>
            <person name="Oliveira C."/>
            <person name="Osipova E."/>
            <person name="Leigh N.D."/>
            <person name="Simon A."/>
            <person name="Yun M.H."/>
        </authorList>
    </citation>
    <scope>NUCLEOTIDE SEQUENCE</scope>
    <source>
        <strain evidence="1">20211129_DDA</strain>
        <tissue evidence="1">Liver</tissue>
    </source>
</reference>
<dbReference type="EMBL" id="JANPWB010000011">
    <property type="protein sequence ID" value="KAJ1132650.1"/>
    <property type="molecule type" value="Genomic_DNA"/>
</dbReference>